<keyword evidence="8" id="KW-1185">Reference proteome</keyword>
<protein>
    <recommendedName>
        <fullName evidence="9">Anaphase-promoting complex subunit 13</fullName>
    </recommendedName>
</protein>
<sequence>MSRDSSYTYVHMNQPRIADLFEEFNRPPQLPHEEIYVPPQHQPPNPEDEDDVVPDQHAAFGITRATQAKKEPAWKDLGLMELLKKGPRNGGGVGSGGKGSGWKKMGSGLPR</sequence>
<dbReference type="GO" id="GO:0051301">
    <property type="term" value="P:cell division"/>
    <property type="evidence" value="ECO:0007669"/>
    <property type="project" value="UniProtKB-KW"/>
</dbReference>
<accession>A0A8H3ECX3</accession>
<evidence type="ECO:0000256" key="4">
    <source>
        <dbReference type="ARBA" id="ARBA00022786"/>
    </source>
</evidence>
<keyword evidence="2" id="KW-0132">Cell division</keyword>
<evidence type="ECO:0000256" key="5">
    <source>
        <dbReference type="ARBA" id="ARBA00023306"/>
    </source>
</evidence>
<dbReference type="Proteomes" id="UP000664521">
    <property type="component" value="Unassembled WGS sequence"/>
</dbReference>
<gene>
    <name evidence="7" type="ORF">HETSPECPRED_003440</name>
</gene>
<keyword evidence="5" id="KW-0131">Cell cycle</keyword>
<keyword evidence="4" id="KW-0833">Ubl conjugation pathway</keyword>
<feature type="compositionally biased region" description="Low complexity" evidence="6">
    <location>
        <begin position="102"/>
        <end position="111"/>
    </location>
</feature>
<dbReference type="PANTHER" id="PTHR28526:SF1">
    <property type="entry name" value="ANAPHASE-PROMOTING COMPLEX SUBUNIT 13"/>
    <property type="match status" value="1"/>
</dbReference>
<feature type="compositionally biased region" description="Gly residues" evidence="6">
    <location>
        <begin position="88"/>
        <end position="100"/>
    </location>
</feature>
<evidence type="ECO:0000256" key="1">
    <source>
        <dbReference type="ARBA" id="ARBA00006940"/>
    </source>
</evidence>
<organism evidence="7 8">
    <name type="scientific">Heterodermia speciosa</name>
    <dbReference type="NCBI Taxonomy" id="116794"/>
    <lineage>
        <taxon>Eukaryota</taxon>
        <taxon>Fungi</taxon>
        <taxon>Dikarya</taxon>
        <taxon>Ascomycota</taxon>
        <taxon>Pezizomycotina</taxon>
        <taxon>Lecanoromycetes</taxon>
        <taxon>OSLEUM clade</taxon>
        <taxon>Lecanoromycetidae</taxon>
        <taxon>Caliciales</taxon>
        <taxon>Physciaceae</taxon>
        <taxon>Heterodermia</taxon>
    </lineage>
</organism>
<feature type="region of interest" description="Disordered" evidence="6">
    <location>
        <begin position="85"/>
        <end position="111"/>
    </location>
</feature>
<reference evidence="7" key="1">
    <citation type="submission" date="2021-03" db="EMBL/GenBank/DDBJ databases">
        <authorList>
            <person name="Tagirdzhanova G."/>
        </authorList>
    </citation>
    <scope>NUCLEOTIDE SEQUENCE</scope>
</reference>
<dbReference type="EMBL" id="CAJPDS010000002">
    <property type="protein sequence ID" value="CAF9904219.1"/>
    <property type="molecule type" value="Genomic_DNA"/>
</dbReference>
<name>A0A8H3ECX3_9LECA</name>
<comment type="caution">
    <text evidence="7">The sequence shown here is derived from an EMBL/GenBank/DDBJ whole genome shotgun (WGS) entry which is preliminary data.</text>
</comment>
<dbReference type="InterPro" id="IPR008401">
    <property type="entry name" value="Apc13"/>
</dbReference>
<evidence type="ECO:0000256" key="6">
    <source>
        <dbReference type="SAM" id="MobiDB-lite"/>
    </source>
</evidence>
<keyword evidence="3" id="KW-0498">Mitosis</keyword>
<evidence type="ECO:0000313" key="7">
    <source>
        <dbReference type="EMBL" id="CAF9904219.1"/>
    </source>
</evidence>
<dbReference type="PANTHER" id="PTHR28526">
    <property type="entry name" value="ANAPHASE-PROMOTING COMPLEX SUBUNIT 13"/>
    <property type="match status" value="1"/>
</dbReference>
<evidence type="ECO:0000313" key="8">
    <source>
        <dbReference type="Proteomes" id="UP000664521"/>
    </source>
</evidence>
<evidence type="ECO:0000256" key="2">
    <source>
        <dbReference type="ARBA" id="ARBA00022618"/>
    </source>
</evidence>
<evidence type="ECO:0000256" key="3">
    <source>
        <dbReference type="ARBA" id="ARBA00022776"/>
    </source>
</evidence>
<dbReference type="GO" id="GO:0005680">
    <property type="term" value="C:anaphase-promoting complex"/>
    <property type="evidence" value="ECO:0007669"/>
    <property type="project" value="InterPro"/>
</dbReference>
<dbReference type="Pfam" id="PF05839">
    <property type="entry name" value="Apc13p"/>
    <property type="match status" value="1"/>
</dbReference>
<dbReference type="AlphaFoldDB" id="A0A8H3ECX3"/>
<comment type="similarity">
    <text evidence="1">Belongs to the APC13 family.</text>
</comment>
<evidence type="ECO:0008006" key="9">
    <source>
        <dbReference type="Google" id="ProtNLM"/>
    </source>
</evidence>
<proteinExistence type="inferred from homology"/>
<dbReference type="OrthoDB" id="2351920at2759"/>